<protein>
    <submittedName>
        <fullName evidence="1">Uncharacterized protein</fullName>
    </submittedName>
</protein>
<dbReference type="Proteomes" id="UP000634136">
    <property type="component" value="Unassembled WGS sequence"/>
</dbReference>
<comment type="caution">
    <text evidence="1">The sequence shown here is derived from an EMBL/GenBank/DDBJ whole genome shotgun (WGS) entry which is preliminary data.</text>
</comment>
<gene>
    <name evidence="1" type="ORF">G2W53_006407</name>
</gene>
<evidence type="ECO:0000313" key="2">
    <source>
        <dbReference type="Proteomes" id="UP000634136"/>
    </source>
</evidence>
<keyword evidence="2" id="KW-1185">Reference proteome</keyword>
<reference evidence="1" key="1">
    <citation type="submission" date="2020-09" db="EMBL/GenBank/DDBJ databases">
        <title>Genome-Enabled Discovery of Anthraquinone Biosynthesis in Senna tora.</title>
        <authorList>
            <person name="Kang S.-H."/>
            <person name="Pandey R.P."/>
            <person name="Lee C.-M."/>
            <person name="Sim J.-S."/>
            <person name="Jeong J.-T."/>
            <person name="Choi B.-S."/>
            <person name="Jung M."/>
            <person name="Ginzburg D."/>
            <person name="Zhao K."/>
            <person name="Won S.Y."/>
            <person name="Oh T.-J."/>
            <person name="Yu Y."/>
            <person name="Kim N.-H."/>
            <person name="Lee O.R."/>
            <person name="Lee T.-H."/>
            <person name="Bashyal P."/>
            <person name="Kim T.-S."/>
            <person name="Lee W.-H."/>
            <person name="Kawkins C."/>
            <person name="Kim C.-K."/>
            <person name="Kim J.S."/>
            <person name="Ahn B.O."/>
            <person name="Rhee S.Y."/>
            <person name="Sohng J.K."/>
        </authorList>
    </citation>
    <scope>NUCLEOTIDE SEQUENCE</scope>
    <source>
        <tissue evidence="1">Leaf</tissue>
    </source>
</reference>
<dbReference type="AlphaFoldDB" id="A0A834X534"/>
<proteinExistence type="predicted"/>
<accession>A0A834X534</accession>
<evidence type="ECO:0000313" key="1">
    <source>
        <dbReference type="EMBL" id="KAF7837925.1"/>
    </source>
</evidence>
<organism evidence="1 2">
    <name type="scientific">Senna tora</name>
    <dbReference type="NCBI Taxonomy" id="362788"/>
    <lineage>
        <taxon>Eukaryota</taxon>
        <taxon>Viridiplantae</taxon>
        <taxon>Streptophyta</taxon>
        <taxon>Embryophyta</taxon>
        <taxon>Tracheophyta</taxon>
        <taxon>Spermatophyta</taxon>
        <taxon>Magnoliopsida</taxon>
        <taxon>eudicotyledons</taxon>
        <taxon>Gunneridae</taxon>
        <taxon>Pentapetalae</taxon>
        <taxon>rosids</taxon>
        <taxon>fabids</taxon>
        <taxon>Fabales</taxon>
        <taxon>Fabaceae</taxon>
        <taxon>Caesalpinioideae</taxon>
        <taxon>Cassia clade</taxon>
        <taxon>Senna</taxon>
    </lineage>
</organism>
<name>A0A834X534_9FABA</name>
<sequence>MAMRRLWMVLDVFVDGPTYMAAKFPDLRREGPT</sequence>
<dbReference type="EMBL" id="JAAIUW010000003">
    <property type="protein sequence ID" value="KAF7837925.1"/>
    <property type="molecule type" value="Genomic_DNA"/>
</dbReference>